<keyword evidence="1" id="KW-1133">Transmembrane helix</keyword>
<feature type="transmembrane region" description="Helical" evidence="1">
    <location>
        <begin position="36"/>
        <end position="55"/>
    </location>
</feature>
<evidence type="ECO:0000313" key="3">
    <source>
        <dbReference type="Proteomes" id="UP000563906"/>
    </source>
</evidence>
<name>A0A839ALX8_9FLAO</name>
<keyword evidence="1" id="KW-0812">Transmembrane</keyword>
<dbReference type="EMBL" id="JACGLS010000001">
    <property type="protein sequence ID" value="MBA6155426.1"/>
    <property type="molecule type" value="Genomic_DNA"/>
</dbReference>
<keyword evidence="1" id="KW-0472">Membrane</keyword>
<gene>
    <name evidence="2" type="ORF">H3Z83_02630</name>
</gene>
<comment type="caution">
    <text evidence="2">The sequence shown here is derived from an EMBL/GenBank/DDBJ whole genome shotgun (WGS) entry which is preliminary data.</text>
</comment>
<sequence length="185" mass="22130">MKPTPDILYNKSNGFYYYFILLLYYIYIFTTNQLDTLHIILGILILSLFIFSKTYKIINSKKKKNLLEKREIELEKFKKRANSVIVELNNVGIKSNDWTNKKTVTKHIGNKKYEEEIEEELTLNRIHFEIPYEGQKINIITEPFYIDRKNLEITLAIKKSTLLYINPKDKNDYFLDLDFLDIENN</sequence>
<feature type="transmembrane region" description="Helical" evidence="1">
    <location>
        <begin position="12"/>
        <end position="30"/>
    </location>
</feature>
<organism evidence="2 3">
    <name type="scientific">Tenacibaculum pelagium</name>
    <dbReference type="NCBI Taxonomy" id="2759527"/>
    <lineage>
        <taxon>Bacteria</taxon>
        <taxon>Pseudomonadati</taxon>
        <taxon>Bacteroidota</taxon>
        <taxon>Flavobacteriia</taxon>
        <taxon>Flavobacteriales</taxon>
        <taxon>Flavobacteriaceae</taxon>
        <taxon>Tenacibaculum</taxon>
    </lineage>
</organism>
<keyword evidence="3" id="KW-1185">Reference proteome</keyword>
<dbReference type="AlphaFoldDB" id="A0A839ALX8"/>
<dbReference type="Proteomes" id="UP000563906">
    <property type="component" value="Unassembled WGS sequence"/>
</dbReference>
<proteinExistence type="predicted"/>
<evidence type="ECO:0000256" key="1">
    <source>
        <dbReference type="SAM" id="Phobius"/>
    </source>
</evidence>
<protein>
    <submittedName>
        <fullName evidence="2">Uncharacterized protein</fullName>
    </submittedName>
</protein>
<dbReference type="RefSeq" id="WP_182123928.1">
    <property type="nucleotide sequence ID" value="NZ_JACGLS010000001.1"/>
</dbReference>
<reference evidence="2 3" key="1">
    <citation type="submission" date="2020-07" db="EMBL/GenBank/DDBJ databases">
        <title>Bacterium isolated from marine sediment.</title>
        <authorList>
            <person name="Shang D."/>
            <person name="Du Z.-J."/>
        </authorList>
    </citation>
    <scope>NUCLEOTIDE SEQUENCE [LARGE SCALE GENOMIC DNA]</scope>
    <source>
        <strain evidence="2 3">S7007</strain>
    </source>
</reference>
<accession>A0A839ALX8</accession>
<evidence type="ECO:0000313" key="2">
    <source>
        <dbReference type="EMBL" id="MBA6155426.1"/>
    </source>
</evidence>